<sequence>MLRLIRSSAFQRQASRRGIVTSRTLLMALSPQLTSLNNAASCAQLDLDGSLEEMAAKRFSEASAFPEFSPTEDILLGQAVPHIQPSKPVMDAHTLAAEELMAEMQKHFCEPSDFPEYTPVEEEAILLKEM</sequence>
<dbReference type="RefSeq" id="XP_024584040.1">
    <property type="nucleotide sequence ID" value="XM_024718663.1"/>
</dbReference>
<dbReference type="OrthoDB" id="157967at2759"/>
<reference evidence="2" key="1">
    <citation type="submission" date="2014-09" db="EMBL/GenBank/DDBJ databases">
        <authorList>
            <person name="Sharma Rahul"/>
            <person name="Thines Marco"/>
        </authorList>
    </citation>
    <scope>NUCLEOTIDE SEQUENCE [LARGE SCALE GENOMIC DNA]</scope>
</reference>
<dbReference type="Proteomes" id="UP000054928">
    <property type="component" value="Unassembled WGS sequence"/>
</dbReference>
<accession>A0A0P1B0H2</accession>
<name>A0A0P1B0H2_PLAHL</name>
<evidence type="ECO:0000313" key="2">
    <source>
        <dbReference type="Proteomes" id="UP000054928"/>
    </source>
</evidence>
<dbReference type="OMA" id="PIMDAHA"/>
<proteinExistence type="predicted"/>
<dbReference type="GeneID" id="36399873"/>
<dbReference type="AlphaFoldDB" id="A0A0P1B0H2"/>
<evidence type="ECO:0000313" key="1">
    <source>
        <dbReference type="EMBL" id="CEG47671.1"/>
    </source>
</evidence>
<keyword evidence="2" id="KW-1185">Reference proteome</keyword>
<organism evidence="1 2">
    <name type="scientific">Plasmopara halstedii</name>
    <name type="common">Downy mildew of sunflower</name>
    <dbReference type="NCBI Taxonomy" id="4781"/>
    <lineage>
        <taxon>Eukaryota</taxon>
        <taxon>Sar</taxon>
        <taxon>Stramenopiles</taxon>
        <taxon>Oomycota</taxon>
        <taxon>Peronosporomycetes</taxon>
        <taxon>Peronosporales</taxon>
        <taxon>Peronosporaceae</taxon>
        <taxon>Plasmopara</taxon>
    </lineage>
</organism>
<dbReference type="EMBL" id="CCYD01002664">
    <property type="protein sequence ID" value="CEG47671.1"/>
    <property type="molecule type" value="Genomic_DNA"/>
</dbReference>
<protein>
    <submittedName>
        <fullName evidence="1">Uncharacterized protein</fullName>
    </submittedName>
</protein>